<proteinExistence type="predicted"/>
<feature type="region of interest" description="Disordered" evidence="1">
    <location>
        <begin position="175"/>
        <end position="210"/>
    </location>
</feature>
<reference evidence="2" key="1">
    <citation type="submission" date="2016-10" db="EMBL/GenBank/DDBJ databases">
        <title>Sequence of Gallionella enrichment culture.</title>
        <authorList>
            <person name="Poehlein A."/>
            <person name="Muehling M."/>
            <person name="Daniel R."/>
        </authorList>
    </citation>
    <scope>NUCLEOTIDE SEQUENCE</scope>
</reference>
<comment type="caution">
    <text evidence="2">The sequence shown here is derived from an EMBL/GenBank/DDBJ whole genome shotgun (WGS) entry which is preliminary data.</text>
</comment>
<feature type="compositionally biased region" description="Basic residues" evidence="1">
    <location>
        <begin position="254"/>
        <end position="271"/>
    </location>
</feature>
<sequence length="295" mass="33781">MFRVVNRDVLEHRRLAEAHEEPQHEQRDDEGHEVHLRRKRDRASLPLNNIVRRRIGQHEQQDGGEAEAPVHHRPRAEPVGQVAAIGAEQRGRQPERRRRHARRADANAIHLDKVVRKPEVQRNETAEDEEVVQREAPYLKVLQRRELLGQCRRACTRGAAGDQCGIILGEEVEHHAHHQKADRPDMRNPVPAKGDHHERRDEGGDGGADVARAKDAKRGALLARAIPARHIGHPDDERATSKADPERRDQIHCVARRPGQHPGRRRRQHHLRREDDPATVFLGQNAQKEPRDRSG</sequence>
<gene>
    <name evidence="2" type="ORF">GALL_437400</name>
</gene>
<feature type="compositionally biased region" description="Basic and acidic residues" evidence="1">
    <location>
        <begin position="193"/>
        <end position="203"/>
    </location>
</feature>
<accession>A0A1J5QF48</accession>
<name>A0A1J5QF48_9ZZZZ</name>
<dbReference type="AlphaFoldDB" id="A0A1J5QF48"/>
<feature type="compositionally biased region" description="Basic and acidic residues" evidence="1">
    <location>
        <begin position="175"/>
        <end position="186"/>
    </location>
</feature>
<evidence type="ECO:0000256" key="1">
    <source>
        <dbReference type="SAM" id="MobiDB-lite"/>
    </source>
</evidence>
<feature type="compositionally biased region" description="Basic and acidic residues" evidence="1">
    <location>
        <begin position="15"/>
        <end position="34"/>
    </location>
</feature>
<feature type="compositionally biased region" description="Basic and acidic residues" evidence="1">
    <location>
        <begin position="232"/>
        <end position="251"/>
    </location>
</feature>
<feature type="region of interest" description="Disordered" evidence="1">
    <location>
        <begin position="15"/>
        <end position="82"/>
    </location>
</feature>
<organism evidence="2">
    <name type="scientific">mine drainage metagenome</name>
    <dbReference type="NCBI Taxonomy" id="410659"/>
    <lineage>
        <taxon>unclassified sequences</taxon>
        <taxon>metagenomes</taxon>
        <taxon>ecological metagenomes</taxon>
    </lineage>
</organism>
<evidence type="ECO:0000313" key="2">
    <source>
        <dbReference type="EMBL" id="OIQ74605.1"/>
    </source>
</evidence>
<feature type="region of interest" description="Disordered" evidence="1">
    <location>
        <begin position="224"/>
        <end position="295"/>
    </location>
</feature>
<protein>
    <submittedName>
        <fullName evidence="2">Uncharacterized protein</fullName>
    </submittedName>
</protein>
<dbReference type="EMBL" id="MLJW01002448">
    <property type="protein sequence ID" value="OIQ74605.1"/>
    <property type="molecule type" value="Genomic_DNA"/>
</dbReference>